<keyword evidence="2" id="KW-0812">Transmembrane</keyword>
<evidence type="ECO:0000256" key="2">
    <source>
        <dbReference type="SAM" id="Phobius"/>
    </source>
</evidence>
<dbReference type="InterPro" id="IPR051172">
    <property type="entry name" value="Chlamydia_OmcB"/>
</dbReference>
<dbReference type="InterPro" id="IPR013783">
    <property type="entry name" value="Ig-like_fold"/>
</dbReference>
<dbReference type="RefSeq" id="WP_310913401.1">
    <property type="nucleotide sequence ID" value="NZ_JAVLVT010000008.1"/>
</dbReference>
<comment type="caution">
    <text evidence="4">The sequence shown here is derived from an EMBL/GenBank/DDBJ whole genome shotgun (WGS) entry which is preliminary data.</text>
</comment>
<protein>
    <recommendedName>
        <fullName evidence="3">DUF11 domain-containing protein</fullName>
    </recommendedName>
</protein>
<feature type="domain" description="DUF11" evidence="3">
    <location>
        <begin position="295"/>
        <end position="386"/>
    </location>
</feature>
<feature type="transmembrane region" description="Helical" evidence="2">
    <location>
        <begin position="524"/>
        <end position="544"/>
    </location>
</feature>
<dbReference type="NCBIfam" id="TIGR01451">
    <property type="entry name" value="B_ant_repeat"/>
    <property type="match status" value="3"/>
</dbReference>
<feature type="compositionally biased region" description="Pro residues" evidence="1">
    <location>
        <begin position="418"/>
        <end position="463"/>
    </location>
</feature>
<keyword evidence="2" id="KW-0472">Membrane</keyword>
<dbReference type="InterPro" id="IPR001434">
    <property type="entry name" value="OmcB-like_DUF11"/>
</dbReference>
<sequence length="557" mass="56533">MRNGEPKPWTALGTTLLAVLVTTAMALPAWSASGIGPAAAQGAPSLQLTKTVAPDPLVIGEQAQYTITVTNTGDTDAEDVTVVDQLDHGIIAGDLPDPCTADGQDITCGGSGFTVSAGETVEFVLPVTVDSALADGTNIVNEAEVSTSTPDAGTDSTRLITIAQTMTDVEITKSGPATVEPGGTITYTVEVTNHGPSEAVDVTVQDPTNGNLTAISELPEQCPDSGLTISCALGILEPGETVTLTFVLTAADLAEGATIDNCATVYTGSRESNVANNVSCVSTDVGTDVDASEADVEISKSGPATVEPDGTITYTLTASNVGSAAADDVHLLDPIDLGQATLTEFPEQCEIRENTLICEIGHLDPGESVDLEFTVHVAADAQHGSIVHNCVLAYSPSRAVSADANRDCVDTEVEDPSPDPSPSPTDEPDPSPSPTDEPKPTPTEDPDPGPEPTEHPYPTPPTSVGPEPSSAPSTDADPTPAAVPSSGTSTGPEPVTAPTGSDRGSVSSLLGRDDDGRSLPTTGAAIGLMAALGAVLIVGGLMLWRAGRRAEAGTSAQ</sequence>
<accession>A0ABU2HAG9</accession>
<name>A0ABU2HAG9_9ACTN</name>
<feature type="compositionally biased region" description="Low complexity" evidence="1">
    <location>
        <begin position="468"/>
        <end position="486"/>
    </location>
</feature>
<evidence type="ECO:0000313" key="5">
    <source>
        <dbReference type="Proteomes" id="UP001250214"/>
    </source>
</evidence>
<keyword evidence="2" id="KW-1133">Transmembrane helix</keyword>
<dbReference type="EMBL" id="JAVLVT010000008">
    <property type="protein sequence ID" value="MDS1271845.1"/>
    <property type="molecule type" value="Genomic_DNA"/>
</dbReference>
<feature type="compositionally biased region" description="Polar residues" evidence="1">
    <location>
        <begin position="498"/>
        <end position="508"/>
    </location>
</feature>
<dbReference type="Proteomes" id="UP001250214">
    <property type="component" value="Unassembled WGS sequence"/>
</dbReference>
<dbReference type="Pfam" id="PF01345">
    <property type="entry name" value="DUF11"/>
    <property type="match status" value="3"/>
</dbReference>
<dbReference type="PANTHER" id="PTHR34819">
    <property type="entry name" value="LARGE CYSTEINE-RICH PERIPLASMIC PROTEIN OMCB"/>
    <property type="match status" value="1"/>
</dbReference>
<reference evidence="5" key="1">
    <citation type="submission" date="2023-07" db="EMBL/GenBank/DDBJ databases">
        <title>Novel species in the genus Lipingzhangella isolated from Sambhar Salt Lake.</title>
        <authorList>
            <person name="Jiya N."/>
            <person name="Kajale S."/>
            <person name="Sharma A."/>
        </authorList>
    </citation>
    <scope>NUCLEOTIDE SEQUENCE [LARGE SCALE GENOMIC DNA]</scope>
    <source>
        <strain evidence="5">LS1_29</strain>
    </source>
</reference>
<feature type="domain" description="DUF11" evidence="3">
    <location>
        <begin position="46"/>
        <end position="152"/>
    </location>
</feature>
<feature type="domain" description="DUF11" evidence="3">
    <location>
        <begin position="168"/>
        <end position="282"/>
    </location>
</feature>
<dbReference type="PANTHER" id="PTHR34819:SF3">
    <property type="entry name" value="CELL SURFACE PROTEIN"/>
    <property type="match status" value="1"/>
</dbReference>
<organism evidence="4 5">
    <name type="scientific">Lipingzhangella rawalii</name>
    <dbReference type="NCBI Taxonomy" id="2055835"/>
    <lineage>
        <taxon>Bacteria</taxon>
        <taxon>Bacillati</taxon>
        <taxon>Actinomycetota</taxon>
        <taxon>Actinomycetes</taxon>
        <taxon>Streptosporangiales</taxon>
        <taxon>Nocardiopsidaceae</taxon>
        <taxon>Lipingzhangella</taxon>
    </lineage>
</organism>
<gene>
    <name evidence="4" type="ORF">RIF23_16245</name>
</gene>
<feature type="region of interest" description="Disordered" evidence="1">
    <location>
        <begin position="403"/>
        <end position="520"/>
    </location>
</feature>
<evidence type="ECO:0000256" key="1">
    <source>
        <dbReference type="SAM" id="MobiDB-lite"/>
    </source>
</evidence>
<evidence type="ECO:0000259" key="3">
    <source>
        <dbReference type="Pfam" id="PF01345"/>
    </source>
</evidence>
<evidence type="ECO:0000313" key="4">
    <source>
        <dbReference type="EMBL" id="MDS1271845.1"/>
    </source>
</evidence>
<keyword evidence="5" id="KW-1185">Reference proteome</keyword>
<dbReference type="InterPro" id="IPR047589">
    <property type="entry name" value="DUF11_rpt"/>
</dbReference>
<dbReference type="Gene3D" id="2.60.40.10">
    <property type="entry name" value="Immunoglobulins"/>
    <property type="match status" value="3"/>
</dbReference>
<proteinExistence type="predicted"/>